<keyword evidence="4" id="KW-0862">Zinc</keyword>
<keyword evidence="3 8" id="KW-0210">Decarboxylase</keyword>
<dbReference type="Gene3D" id="3.20.20.140">
    <property type="entry name" value="Metal-dependent hydrolases"/>
    <property type="match status" value="1"/>
</dbReference>
<dbReference type="AlphaFoldDB" id="A0AAD5V9F1"/>
<evidence type="ECO:0000256" key="8">
    <source>
        <dbReference type="RuleBase" id="RU366045"/>
    </source>
</evidence>
<name>A0AAD5V9F1_9APHY</name>
<evidence type="ECO:0000259" key="9">
    <source>
        <dbReference type="Pfam" id="PF04909"/>
    </source>
</evidence>
<gene>
    <name evidence="10" type="ORF">NLI96_g2898</name>
</gene>
<dbReference type="Proteomes" id="UP001212997">
    <property type="component" value="Unassembled WGS sequence"/>
</dbReference>
<feature type="domain" description="Amidohydrolase-related" evidence="9">
    <location>
        <begin position="5"/>
        <end position="351"/>
    </location>
</feature>
<evidence type="ECO:0000256" key="7">
    <source>
        <dbReference type="ARBA" id="ARBA00038889"/>
    </source>
</evidence>
<evidence type="ECO:0000256" key="1">
    <source>
        <dbReference type="ARBA" id="ARBA00005871"/>
    </source>
</evidence>
<dbReference type="InterPro" id="IPR006680">
    <property type="entry name" value="Amidohydro-rel"/>
</dbReference>
<sequence>MGKRIDIHHHIFPGNLRKSERNQDLGWRTPEENLPWTPQKSLESMDALDVDIAILSYPAGVPFSSPGSENKQETRTLNLFAKNLCQEYPDRFGFFASLPDLRDVQGDPDFDCALDELAFVMDNLHADGISLSSSYGAGEEAGTVPKDSAPDKVSHNPRCPSLFLDHTVYLADDKFDPIWEELDKRNCVVFLHGTQTPSSNTYPHPFLGVPITEAPHETFKAASHLVVTGKKRRYPNVRIILAHMGGTVPFLAPRVAVLSRHMGSPLTPEEILEDFKTFYFDVALSAYKTNFDAIKSFIGENAHKQLLYGTDFPAVGTDMARWFTDQMIQYYRDDREGLERVIRGNALDLFPRFKSRVSKA</sequence>
<dbReference type="InterPro" id="IPR032465">
    <property type="entry name" value="ACMSD"/>
</dbReference>
<dbReference type="GO" id="GO:0046872">
    <property type="term" value="F:metal ion binding"/>
    <property type="evidence" value="ECO:0007669"/>
    <property type="project" value="UniProtKB-KW"/>
</dbReference>
<evidence type="ECO:0000256" key="3">
    <source>
        <dbReference type="ARBA" id="ARBA00022793"/>
    </source>
</evidence>
<keyword evidence="5 8" id="KW-0456">Lyase</keyword>
<evidence type="ECO:0000256" key="5">
    <source>
        <dbReference type="ARBA" id="ARBA00023239"/>
    </source>
</evidence>
<dbReference type="PANTHER" id="PTHR21240:SF29">
    <property type="entry name" value="AMIDOHYDROLASE-RELATED DOMAIN-CONTAINING PROTEIN"/>
    <property type="match status" value="1"/>
</dbReference>
<comment type="catalytic activity">
    <reaction evidence="6">
        <text>6-methylsalicylate + H(+) = 3-methylphenol + CO2</text>
        <dbReference type="Rhea" id="RHEA:23112"/>
        <dbReference type="ChEBI" id="CHEBI:15378"/>
        <dbReference type="ChEBI" id="CHEBI:16526"/>
        <dbReference type="ChEBI" id="CHEBI:17231"/>
        <dbReference type="ChEBI" id="CHEBI:36658"/>
        <dbReference type="EC" id="4.1.1.52"/>
    </reaction>
    <physiologicalReaction direction="left-to-right" evidence="6">
        <dbReference type="Rhea" id="RHEA:23113"/>
    </physiologicalReaction>
</comment>
<comment type="caution">
    <text evidence="10">The sequence shown here is derived from an EMBL/GenBank/DDBJ whole genome shotgun (WGS) entry which is preliminary data.</text>
</comment>
<keyword evidence="11" id="KW-1185">Reference proteome</keyword>
<reference evidence="10" key="1">
    <citation type="submission" date="2022-07" db="EMBL/GenBank/DDBJ databases">
        <title>Genome Sequence of Physisporinus lineatus.</title>
        <authorList>
            <person name="Buettner E."/>
        </authorList>
    </citation>
    <scope>NUCLEOTIDE SEQUENCE</scope>
    <source>
        <strain evidence="10">VT162</strain>
    </source>
</reference>
<protein>
    <recommendedName>
        <fullName evidence="7">6-methylsalicylate decarboxylase</fullName>
        <ecNumber evidence="7">4.1.1.52</ecNumber>
    </recommendedName>
</protein>
<dbReference type="GO" id="GO:0005829">
    <property type="term" value="C:cytosol"/>
    <property type="evidence" value="ECO:0007669"/>
    <property type="project" value="TreeGrafter"/>
</dbReference>
<dbReference type="GO" id="GO:0016787">
    <property type="term" value="F:hydrolase activity"/>
    <property type="evidence" value="ECO:0007669"/>
    <property type="project" value="InterPro"/>
</dbReference>
<accession>A0AAD5V9F1</accession>
<organism evidence="10 11">
    <name type="scientific">Meripilus lineatus</name>
    <dbReference type="NCBI Taxonomy" id="2056292"/>
    <lineage>
        <taxon>Eukaryota</taxon>
        <taxon>Fungi</taxon>
        <taxon>Dikarya</taxon>
        <taxon>Basidiomycota</taxon>
        <taxon>Agaricomycotina</taxon>
        <taxon>Agaricomycetes</taxon>
        <taxon>Polyporales</taxon>
        <taxon>Meripilaceae</taxon>
        <taxon>Meripilus</taxon>
    </lineage>
</organism>
<dbReference type="InterPro" id="IPR032466">
    <property type="entry name" value="Metal_Hydrolase"/>
</dbReference>
<evidence type="ECO:0000313" key="11">
    <source>
        <dbReference type="Proteomes" id="UP001212997"/>
    </source>
</evidence>
<dbReference type="EMBL" id="JANAWD010000068">
    <property type="protein sequence ID" value="KAJ3488385.1"/>
    <property type="molecule type" value="Genomic_DNA"/>
</dbReference>
<dbReference type="PANTHER" id="PTHR21240">
    <property type="entry name" value="2-AMINO-3-CARBOXYLMUCONATE-6-SEMIALDEHYDE DECARBOXYLASE"/>
    <property type="match status" value="1"/>
</dbReference>
<evidence type="ECO:0000256" key="6">
    <source>
        <dbReference type="ARBA" id="ARBA00036832"/>
    </source>
</evidence>
<dbReference type="SUPFAM" id="SSF51556">
    <property type="entry name" value="Metallo-dependent hydrolases"/>
    <property type="match status" value="1"/>
</dbReference>
<dbReference type="Pfam" id="PF04909">
    <property type="entry name" value="Amidohydro_2"/>
    <property type="match status" value="1"/>
</dbReference>
<proteinExistence type="inferred from homology"/>
<dbReference type="GO" id="GO:0047596">
    <property type="term" value="F:6-methylsalicylate decarboxylase activity"/>
    <property type="evidence" value="ECO:0007669"/>
    <property type="project" value="UniProtKB-EC"/>
</dbReference>
<dbReference type="EC" id="4.1.1.52" evidence="7"/>
<keyword evidence="2" id="KW-0479">Metal-binding</keyword>
<evidence type="ECO:0000313" key="10">
    <source>
        <dbReference type="EMBL" id="KAJ3488385.1"/>
    </source>
</evidence>
<comment type="similarity">
    <text evidence="1">Belongs to the metallo-dependent hydrolases superfamily. ACMSD family.</text>
</comment>
<dbReference type="GO" id="GO:0019748">
    <property type="term" value="P:secondary metabolic process"/>
    <property type="evidence" value="ECO:0007669"/>
    <property type="project" value="TreeGrafter"/>
</dbReference>
<evidence type="ECO:0000256" key="4">
    <source>
        <dbReference type="ARBA" id="ARBA00022833"/>
    </source>
</evidence>
<evidence type="ECO:0000256" key="2">
    <source>
        <dbReference type="ARBA" id="ARBA00022723"/>
    </source>
</evidence>